<evidence type="ECO:0000313" key="2">
    <source>
        <dbReference type="EMBL" id="KAH3713594.1"/>
    </source>
</evidence>
<keyword evidence="3" id="KW-1185">Reference proteome</keyword>
<name>A0A9D4HAY7_DREPO</name>
<accession>A0A9D4HAY7</accession>
<keyword evidence="1" id="KW-1133">Transmembrane helix</keyword>
<dbReference type="EMBL" id="JAIWYP010000014">
    <property type="protein sequence ID" value="KAH3713594.1"/>
    <property type="molecule type" value="Genomic_DNA"/>
</dbReference>
<reference evidence="2" key="2">
    <citation type="submission" date="2020-11" db="EMBL/GenBank/DDBJ databases">
        <authorList>
            <person name="McCartney M.A."/>
            <person name="Auch B."/>
            <person name="Kono T."/>
            <person name="Mallez S."/>
            <person name="Becker A."/>
            <person name="Gohl D.M."/>
            <person name="Silverstein K.A.T."/>
            <person name="Koren S."/>
            <person name="Bechman K.B."/>
            <person name="Herman A."/>
            <person name="Abrahante J.E."/>
            <person name="Garbe J."/>
        </authorList>
    </citation>
    <scope>NUCLEOTIDE SEQUENCE</scope>
    <source>
        <strain evidence="2">Duluth1</strain>
        <tissue evidence="2">Whole animal</tissue>
    </source>
</reference>
<reference evidence="2" key="1">
    <citation type="journal article" date="2019" name="bioRxiv">
        <title>The Genome of the Zebra Mussel, Dreissena polymorpha: A Resource for Invasive Species Research.</title>
        <authorList>
            <person name="McCartney M.A."/>
            <person name="Auch B."/>
            <person name="Kono T."/>
            <person name="Mallez S."/>
            <person name="Zhang Y."/>
            <person name="Obille A."/>
            <person name="Becker A."/>
            <person name="Abrahante J.E."/>
            <person name="Garbe J."/>
            <person name="Badalamenti J.P."/>
            <person name="Herman A."/>
            <person name="Mangelson H."/>
            <person name="Liachko I."/>
            <person name="Sullivan S."/>
            <person name="Sone E.D."/>
            <person name="Koren S."/>
            <person name="Silverstein K.A.T."/>
            <person name="Beckman K.B."/>
            <person name="Gohl D.M."/>
        </authorList>
    </citation>
    <scope>NUCLEOTIDE SEQUENCE</scope>
    <source>
        <strain evidence="2">Duluth1</strain>
        <tissue evidence="2">Whole animal</tissue>
    </source>
</reference>
<comment type="caution">
    <text evidence="2">The sequence shown here is derived from an EMBL/GenBank/DDBJ whole genome shotgun (WGS) entry which is preliminary data.</text>
</comment>
<gene>
    <name evidence="2" type="ORF">DPMN_073386</name>
</gene>
<feature type="transmembrane region" description="Helical" evidence="1">
    <location>
        <begin position="39"/>
        <end position="56"/>
    </location>
</feature>
<proteinExistence type="predicted"/>
<organism evidence="2 3">
    <name type="scientific">Dreissena polymorpha</name>
    <name type="common">Zebra mussel</name>
    <name type="synonym">Mytilus polymorpha</name>
    <dbReference type="NCBI Taxonomy" id="45954"/>
    <lineage>
        <taxon>Eukaryota</taxon>
        <taxon>Metazoa</taxon>
        <taxon>Spiralia</taxon>
        <taxon>Lophotrochozoa</taxon>
        <taxon>Mollusca</taxon>
        <taxon>Bivalvia</taxon>
        <taxon>Autobranchia</taxon>
        <taxon>Heteroconchia</taxon>
        <taxon>Euheterodonta</taxon>
        <taxon>Imparidentia</taxon>
        <taxon>Neoheterodontei</taxon>
        <taxon>Myida</taxon>
        <taxon>Dreissenoidea</taxon>
        <taxon>Dreissenidae</taxon>
        <taxon>Dreissena</taxon>
    </lineage>
</organism>
<keyword evidence="1" id="KW-0812">Transmembrane</keyword>
<evidence type="ECO:0000256" key="1">
    <source>
        <dbReference type="SAM" id="Phobius"/>
    </source>
</evidence>
<dbReference type="AlphaFoldDB" id="A0A9D4HAY7"/>
<keyword evidence="1" id="KW-0472">Membrane</keyword>
<sequence>MTLTSQCKDEATVLRLHDDIHVLISCYHHFALSPSYCRLVVVVLTICSIFVCMRMLKEQNGQLFAWVIFIFISLDRSGRWGELRDDDTEILLQSDLVCARGDKFIHRKGCPLVHYVHPAFPPTVSTSTAL</sequence>
<protein>
    <submittedName>
        <fullName evidence="2">Uncharacterized protein</fullName>
    </submittedName>
</protein>
<dbReference type="Proteomes" id="UP000828390">
    <property type="component" value="Unassembled WGS sequence"/>
</dbReference>
<evidence type="ECO:0000313" key="3">
    <source>
        <dbReference type="Proteomes" id="UP000828390"/>
    </source>
</evidence>